<feature type="compositionally biased region" description="Polar residues" evidence="3">
    <location>
        <begin position="47"/>
        <end position="66"/>
    </location>
</feature>
<evidence type="ECO:0000256" key="2">
    <source>
        <dbReference type="PROSITE-ProRule" id="PRU00192"/>
    </source>
</evidence>
<dbReference type="Gene3D" id="2.30.30.40">
    <property type="entry name" value="SH3 Domains"/>
    <property type="match status" value="1"/>
</dbReference>
<dbReference type="InterPro" id="IPR050670">
    <property type="entry name" value="STAM"/>
</dbReference>
<protein>
    <submittedName>
        <fullName evidence="5">Endophilin-A2 isoform X1</fullName>
    </submittedName>
</protein>
<dbReference type="PRINTS" id="PR00499">
    <property type="entry name" value="P67PHOX"/>
</dbReference>
<dbReference type="Proteomes" id="UP000276133">
    <property type="component" value="Unassembled WGS sequence"/>
</dbReference>
<accession>A0A3M7QCW3</accession>
<dbReference type="PANTHER" id="PTHR45929:SF3">
    <property type="entry name" value="JAK PATHWAY SIGNAL TRANSDUCTION ADAPTOR MOLECULE"/>
    <property type="match status" value="1"/>
</dbReference>
<dbReference type="PANTHER" id="PTHR45929">
    <property type="entry name" value="JAK PATHWAY SIGNAL TRANSDUCTION ADAPTOR MOLECULE"/>
    <property type="match status" value="1"/>
</dbReference>
<reference evidence="5 6" key="1">
    <citation type="journal article" date="2018" name="Sci. Rep.">
        <title>Genomic signatures of local adaptation to the degree of environmental predictability in rotifers.</title>
        <authorList>
            <person name="Franch-Gras L."/>
            <person name="Hahn C."/>
            <person name="Garcia-Roger E.M."/>
            <person name="Carmona M.J."/>
            <person name="Serra M."/>
            <person name="Gomez A."/>
        </authorList>
    </citation>
    <scope>NUCLEOTIDE SEQUENCE [LARGE SCALE GENOMIC DNA]</scope>
    <source>
        <strain evidence="5">HYR1</strain>
    </source>
</reference>
<proteinExistence type="predicted"/>
<dbReference type="STRING" id="10195.A0A3M7QCW3"/>
<name>A0A3M7QCW3_BRAPC</name>
<dbReference type="EMBL" id="REGN01006626">
    <property type="protein sequence ID" value="RNA08798.1"/>
    <property type="molecule type" value="Genomic_DNA"/>
</dbReference>
<feature type="domain" description="SH3" evidence="4">
    <location>
        <begin position="85"/>
        <end position="144"/>
    </location>
</feature>
<dbReference type="Pfam" id="PF00018">
    <property type="entry name" value="SH3_1"/>
    <property type="match status" value="1"/>
</dbReference>
<dbReference type="SUPFAM" id="SSF50044">
    <property type="entry name" value="SH3-domain"/>
    <property type="match status" value="1"/>
</dbReference>
<keyword evidence="1 2" id="KW-0728">SH3 domain</keyword>
<dbReference type="OrthoDB" id="207120at2759"/>
<evidence type="ECO:0000313" key="5">
    <source>
        <dbReference type="EMBL" id="RNA08798.1"/>
    </source>
</evidence>
<evidence type="ECO:0000313" key="6">
    <source>
        <dbReference type="Proteomes" id="UP000276133"/>
    </source>
</evidence>
<dbReference type="InterPro" id="IPR036028">
    <property type="entry name" value="SH3-like_dom_sf"/>
</dbReference>
<evidence type="ECO:0000256" key="3">
    <source>
        <dbReference type="SAM" id="MobiDB-lite"/>
    </source>
</evidence>
<dbReference type="PRINTS" id="PR00452">
    <property type="entry name" value="SH3DOMAIN"/>
</dbReference>
<comment type="caution">
    <text evidence="5">The sequence shown here is derived from an EMBL/GenBank/DDBJ whole genome shotgun (WGS) entry which is preliminary data.</text>
</comment>
<keyword evidence="6" id="KW-1185">Reference proteome</keyword>
<feature type="compositionally biased region" description="Polar residues" evidence="3">
    <location>
        <begin position="18"/>
        <end position="39"/>
    </location>
</feature>
<dbReference type="InterPro" id="IPR001452">
    <property type="entry name" value="SH3_domain"/>
</dbReference>
<organism evidence="5 6">
    <name type="scientific">Brachionus plicatilis</name>
    <name type="common">Marine rotifer</name>
    <name type="synonym">Brachionus muelleri</name>
    <dbReference type="NCBI Taxonomy" id="10195"/>
    <lineage>
        <taxon>Eukaryota</taxon>
        <taxon>Metazoa</taxon>
        <taxon>Spiralia</taxon>
        <taxon>Gnathifera</taxon>
        <taxon>Rotifera</taxon>
        <taxon>Eurotatoria</taxon>
        <taxon>Monogononta</taxon>
        <taxon>Pseudotrocha</taxon>
        <taxon>Ploima</taxon>
        <taxon>Brachionidae</taxon>
        <taxon>Brachionus</taxon>
    </lineage>
</organism>
<sequence>MGFNGGTLSKKNGLGHTSDGSSNNSRFYDNGADTTSSLSDHFYPDQLKQSPFLNGNSDQQSETTFGFGSVAMPTPSQRIGSINRAQESSCKALYDFEAENDEELDFKEGEIIKLIARLDDNWLQGELHGKQGRFPVSYVQILVALP</sequence>
<dbReference type="FunFam" id="2.30.30.40:FF:000072">
    <property type="entry name" value="Unconventional Myosin IB"/>
    <property type="match status" value="1"/>
</dbReference>
<feature type="region of interest" description="Disordered" evidence="3">
    <location>
        <begin position="1"/>
        <end position="76"/>
    </location>
</feature>
<evidence type="ECO:0000256" key="1">
    <source>
        <dbReference type="ARBA" id="ARBA00022443"/>
    </source>
</evidence>
<evidence type="ECO:0000259" key="4">
    <source>
        <dbReference type="PROSITE" id="PS50002"/>
    </source>
</evidence>
<gene>
    <name evidence="5" type="ORF">BpHYR1_034878</name>
</gene>
<feature type="compositionally biased region" description="Polar residues" evidence="3">
    <location>
        <begin position="1"/>
        <end position="10"/>
    </location>
</feature>
<dbReference type="AlphaFoldDB" id="A0A3M7QCW3"/>
<dbReference type="SMART" id="SM00326">
    <property type="entry name" value="SH3"/>
    <property type="match status" value="1"/>
</dbReference>
<dbReference type="PROSITE" id="PS50002">
    <property type="entry name" value="SH3"/>
    <property type="match status" value="1"/>
</dbReference>